<organism evidence="1 2">
    <name type="scientific">Devosia ginsengisoli</name>
    <dbReference type="NCBI Taxonomy" id="400770"/>
    <lineage>
        <taxon>Bacteria</taxon>
        <taxon>Pseudomonadati</taxon>
        <taxon>Pseudomonadota</taxon>
        <taxon>Alphaproteobacteria</taxon>
        <taxon>Hyphomicrobiales</taxon>
        <taxon>Devosiaceae</taxon>
        <taxon>Devosia</taxon>
    </lineage>
</organism>
<dbReference type="KEGG" id="dea:FPZ08_07050"/>
<sequence length="249" mass="27609">MIVYDHGHPVWRARYDRLHRTNGAFTYSQDICKWHLPIWRGLLGPADSIATCGKVPDATVQYLHERTHADLSSKTKLFVTTYKDLAETLGSRGLWIPNAVDASALPAHRPARGWVYYGNIIGDKRKSFDRLAGLNFDTVAGVKDQREALERVAHYRYGIGVGRCALEMMEIGLKVMIFGKDFGGLILSSADFERQLGANFNANVMTGVASVAEGIAHIDDALGVSSTFQQSLKQIEARITNGWRRVSTA</sequence>
<keyword evidence="2" id="KW-1185">Reference proteome</keyword>
<dbReference type="OrthoDB" id="10016457at2"/>
<dbReference type="EMBL" id="CP042304">
    <property type="protein sequence ID" value="QDZ10528.1"/>
    <property type="molecule type" value="Genomic_DNA"/>
</dbReference>
<protein>
    <submittedName>
        <fullName evidence="1">Uncharacterized protein</fullName>
    </submittedName>
</protein>
<evidence type="ECO:0000313" key="2">
    <source>
        <dbReference type="Proteomes" id="UP000315364"/>
    </source>
</evidence>
<dbReference type="AlphaFoldDB" id="A0A5B8LQK3"/>
<proteinExistence type="predicted"/>
<gene>
    <name evidence="1" type="ORF">FPZ08_07050</name>
</gene>
<dbReference type="Proteomes" id="UP000315364">
    <property type="component" value="Chromosome"/>
</dbReference>
<reference evidence="1 2" key="1">
    <citation type="submission" date="2019-07" db="EMBL/GenBank/DDBJ databases">
        <title>Full genome sequence of Devosia sp. Gsoil 520.</title>
        <authorList>
            <person name="Im W.-T."/>
        </authorList>
    </citation>
    <scope>NUCLEOTIDE SEQUENCE [LARGE SCALE GENOMIC DNA]</scope>
    <source>
        <strain evidence="1 2">Gsoil 520</strain>
    </source>
</reference>
<name>A0A5B8LQK3_9HYPH</name>
<evidence type="ECO:0000313" key="1">
    <source>
        <dbReference type="EMBL" id="QDZ10528.1"/>
    </source>
</evidence>
<dbReference type="RefSeq" id="WP_146289315.1">
    <property type="nucleotide sequence ID" value="NZ_CP042304.1"/>
</dbReference>
<accession>A0A5B8LQK3</accession>